<dbReference type="Pfam" id="PF07602">
    <property type="entry name" value="DUF1565"/>
    <property type="match status" value="1"/>
</dbReference>
<feature type="chain" id="PRO_5032808729" evidence="1">
    <location>
        <begin position="22"/>
        <end position="361"/>
    </location>
</feature>
<dbReference type="EMBL" id="AFLV02000029">
    <property type="protein sequence ID" value="EKR64984.1"/>
    <property type="molecule type" value="Genomic_DNA"/>
</dbReference>
<organism evidence="3 4">
    <name type="scientific">Leptospira weilii str. 2006001853</name>
    <dbReference type="NCBI Taxonomy" id="1001589"/>
    <lineage>
        <taxon>Bacteria</taxon>
        <taxon>Pseudomonadati</taxon>
        <taxon>Spirochaetota</taxon>
        <taxon>Spirochaetia</taxon>
        <taxon>Leptospirales</taxon>
        <taxon>Leptospiraceae</taxon>
        <taxon>Leptospira</taxon>
    </lineage>
</organism>
<dbReference type="Proteomes" id="UP000001338">
    <property type="component" value="Unassembled WGS sequence"/>
</dbReference>
<reference evidence="3 4" key="1">
    <citation type="submission" date="2012-10" db="EMBL/GenBank/DDBJ databases">
        <authorList>
            <person name="Harkins D.M."/>
            <person name="Durkin A.S."/>
            <person name="Brinkac L.M."/>
            <person name="Haft D.H."/>
            <person name="Selengut J.D."/>
            <person name="Sanka R."/>
            <person name="DePew J."/>
            <person name="Purushe J."/>
            <person name="Whelen A.C."/>
            <person name="Vinetz J.M."/>
            <person name="Sutton G.G."/>
            <person name="Nierman W.C."/>
            <person name="Fouts D.E."/>
        </authorList>
    </citation>
    <scope>NUCLEOTIDE SEQUENCE [LARGE SCALE GENOMIC DNA]</scope>
    <source>
        <strain evidence="3 4">2006001853</strain>
    </source>
</reference>
<evidence type="ECO:0000313" key="3">
    <source>
        <dbReference type="EMBL" id="EKR64984.1"/>
    </source>
</evidence>
<evidence type="ECO:0000256" key="1">
    <source>
        <dbReference type="SAM" id="SignalP"/>
    </source>
</evidence>
<feature type="domain" description="DUF1565" evidence="2">
    <location>
        <begin position="66"/>
        <end position="330"/>
    </location>
</feature>
<sequence length="361" mass="37727">MKQIFSIWYMTILLFAGCAGGQDGNEKSSQILSGITSSSLLEIVTNPQKTFSQSVATGPHYVDALAGNNSNPGTSLAPYRTITYAVSQPGTTIYVAPGTYNEALGEIFPIKIPAGVSLIGNELGKGTDSKDGNSGYTGAGVTPNKGPTLIYGVGPISPGVSNFDTLVLANNSTVAGFTITNPRPLDFTTTTTAVYIQGANTGLTTGITVRNNTLTGTPGGTGIFIVPSNQSGSGNIISGNSIFLNYIGLYNGTTNTISKVEYNSITRNNFGVFITANSNFNNNMDLGGGSTGSKGHNILSCNTRYDISMPGLNMINLYAKSNQWDHIPPSVVTDGFGDIWDQMNSTIFTTGMSLAPANCNP</sequence>
<dbReference type="GeneID" id="61114499"/>
<dbReference type="NCBIfam" id="NF047854">
    <property type="entry name" value="LIC10774_LIC10365_LIC10821_LIC11207_LIC11030_fam"/>
    <property type="match status" value="1"/>
</dbReference>
<dbReference type="InterPro" id="IPR011459">
    <property type="entry name" value="DUF1565"/>
</dbReference>
<name>A0A828Z3Y6_9LEPT</name>
<dbReference type="InterPro" id="IPR011050">
    <property type="entry name" value="Pectin_lyase_fold/virulence"/>
</dbReference>
<keyword evidence="1" id="KW-0732">Signal</keyword>
<feature type="signal peptide" evidence="1">
    <location>
        <begin position="1"/>
        <end position="21"/>
    </location>
</feature>
<evidence type="ECO:0000259" key="2">
    <source>
        <dbReference type="Pfam" id="PF07602"/>
    </source>
</evidence>
<dbReference type="InterPro" id="IPR012334">
    <property type="entry name" value="Pectin_lyas_fold"/>
</dbReference>
<dbReference type="SMART" id="SM00710">
    <property type="entry name" value="PbH1"/>
    <property type="match status" value="4"/>
</dbReference>
<dbReference type="RefSeq" id="WP_004497722.1">
    <property type="nucleotide sequence ID" value="NZ_AFLV02000029.1"/>
</dbReference>
<dbReference type="InterPro" id="IPR006626">
    <property type="entry name" value="PbH1"/>
</dbReference>
<dbReference type="PROSITE" id="PS51257">
    <property type="entry name" value="PROKAR_LIPOPROTEIN"/>
    <property type="match status" value="1"/>
</dbReference>
<proteinExistence type="predicted"/>
<protein>
    <submittedName>
        <fullName evidence="3">PF07602 family protein</fullName>
    </submittedName>
</protein>
<dbReference type="AlphaFoldDB" id="A0A828Z3Y6"/>
<dbReference type="SUPFAM" id="SSF51126">
    <property type="entry name" value="Pectin lyase-like"/>
    <property type="match status" value="1"/>
</dbReference>
<dbReference type="Gene3D" id="2.160.20.10">
    <property type="entry name" value="Single-stranded right-handed beta-helix, Pectin lyase-like"/>
    <property type="match status" value="1"/>
</dbReference>
<comment type="caution">
    <text evidence="3">The sequence shown here is derived from an EMBL/GenBank/DDBJ whole genome shotgun (WGS) entry which is preliminary data.</text>
</comment>
<evidence type="ECO:0000313" key="4">
    <source>
        <dbReference type="Proteomes" id="UP000001338"/>
    </source>
</evidence>
<gene>
    <name evidence="3" type="ORF">LEP1GSC036_2288</name>
</gene>
<accession>A0A828Z3Y6</accession>